<feature type="domain" description="Heterokaryon incompatibility" evidence="1">
    <location>
        <begin position="98"/>
        <end position="251"/>
    </location>
</feature>
<keyword evidence="3" id="KW-1185">Reference proteome</keyword>
<accession>A0A2J6RUP4</accession>
<evidence type="ECO:0000313" key="3">
    <source>
        <dbReference type="Proteomes" id="UP000235786"/>
    </source>
</evidence>
<dbReference type="PANTHER" id="PTHR33112">
    <property type="entry name" value="DOMAIN PROTEIN, PUTATIVE-RELATED"/>
    <property type="match status" value="1"/>
</dbReference>
<dbReference type="PANTHER" id="PTHR33112:SF10">
    <property type="entry name" value="TOL"/>
    <property type="match status" value="1"/>
</dbReference>
<dbReference type="EMBL" id="KZ613943">
    <property type="protein sequence ID" value="PMD42244.1"/>
    <property type="molecule type" value="Genomic_DNA"/>
</dbReference>
<sequence length="556" mass="63109">MYDKVGELRSINILPVQEDGLSPQIQRLDHKIRANTDSECTTSLAQQWLSNCQANHPECNRNVNVHNVLPLRVIDVGKIGDPSVCLSVSDLSHPYGKYITLSHCWGDSDVLKLTTDNEMALRTGFAIKDLLKTFREAIQFTRALSVQYLWIDSLCILQDSLEDWKHQSALMGEIYKNCFCNLAATSSSNSQGGIFVERDLNMIRPFNLAIMEKSLDGGITHQGRYYVYDAGLWGSHVETAPLNRRGWVLQERILAPRVVHFSNYISWECKSLAASEITPTGGREFYRRDHNDFYRFLKLIESASAQKHQATDQKTGISNAAHNMWLDLVKKYSNCALSKEEDILVAISGIANIMESTWKDQYIGGLWRSTLLKDLLWSTKGEPRLLRIPLPTWSWASRKGPISWDQISWILFDHVDLAELLDFRIKTFGDEPNGQIEVGYLTFQSFLFYLVWTGNMYEQNISHYSSQITISWDPSFVRECDRKKKGAKALCMPIMIGDSGGDVLLSGLLLEPSPPGYLESYPEGSFVRVGVFSLTLPGYIDPLAYLTCRDIMLELE</sequence>
<reference evidence="2 3" key="1">
    <citation type="submission" date="2016-04" db="EMBL/GenBank/DDBJ databases">
        <title>A degradative enzymes factory behind the ericoid mycorrhizal symbiosis.</title>
        <authorList>
            <consortium name="DOE Joint Genome Institute"/>
            <person name="Martino E."/>
            <person name="Morin E."/>
            <person name="Grelet G."/>
            <person name="Kuo A."/>
            <person name="Kohler A."/>
            <person name="Daghino S."/>
            <person name="Barry K."/>
            <person name="Choi C."/>
            <person name="Cichocki N."/>
            <person name="Clum A."/>
            <person name="Copeland A."/>
            <person name="Hainaut M."/>
            <person name="Haridas S."/>
            <person name="Labutti K."/>
            <person name="Lindquist E."/>
            <person name="Lipzen A."/>
            <person name="Khouja H.-R."/>
            <person name="Murat C."/>
            <person name="Ohm R."/>
            <person name="Olson A."/>
            <person name="Spatafora J."/>
            <person name="Veneault-Fourrey C."/>
            <person name="Henrissat B."/>
            <person name="Grigoriev I."/>
            <person name="Martin F."/>
            <person name="Perotto S."/>
        </authorList>
    </citation>
    <scope>NUCLEOTIDE SEQUENCE [LARGE SCALE GENOMIC DNA]</scope>
    <source>
        <strain evidence="2 3">F</strain>
    </source>
</reference>
<dbReference type="Pfam" id="PF06985">
    <property type="entry name" value="HET"/>
    <property type="match status" value="1"/>
</dbReference>
<evidence type="ECO:0000313" key="2">
    <source>
        <dbReference type="EMBL" id="PMD42244.1"/>
    </source>
</evidence>
<dbReference type="STRING" id="1149755.A0A2J6RUP4"/>
<gene>
    <name evidence="2" type="ORF">L207DRAFT_424230</name>
</gene>
<dbReference type="OrthoDB" id="3560191at2759"/>
<dbReference type="Proteomes" id="UP000235786">
    <property type="component" value="Unassembled WGS sequence"/>
</dbReference>
<evidence type="ECO:0000259" key="1">
    <source>
        <dbReference type="Pfam" id="PF06985"/>
    </source>
</evidence>
<protein>
    <submittedName>
        <fullName evidence="2">HET-domain-containing protein</fullName>
    </submittedName>
</protein>
<organism evidence="2 3">
    <name type="scientific">Hyaloscypha variabilis (strain UAMH 11265 / GT02V1 / F)</name>
    <name type="common">Meliniomyces variabilis</name>
    <dbReference type="NCBI Taxonomy" id="1149755"/>
    <lineage>
        <taxon>Eukaryota</taxon>
        <taxon>Fungi</taxon>
        <taxon>Dikarya</taxon>
        <taxon>Ascomycota</taxon>
        <taxon>Pezizomycotina</taxon>
        <taxon>Leotiomycetes</taxon>
        <taxon>Helotiales</taxon>
        <taxon>Hyaloscyphaceae</taxon>
        <taxon>Hyaloscypha</taxon>
        <taxon>Hyaloscypha variabilis</taxon>
    </lineage>
</organism>
<dbReference type="InterPro" id="IPR010730">
    <property type="entry name" value="HET"/>
</dbReference>
<name>A0A2J6RUP4_HYAVF</name>
<dbReference type="AlphaFoldDB" id="A0A2J6RUP4"/>
<proteinExistence type="predicted"/>